<evidence type="ECO:0000313" key="3">
    <source>
        <dbReference type="Proteomes" id="UP000012117"/>
    </source>
</evidence>
<keyword evidence="1" id="KW-1133">Transmembrane helix</keyword>
<dbReference type="AlphaFoldDB" id="M6ZNQ6"/>
<keyword evidence="1" id="KW-0472">Membrane</keyword>
<evidence type="ECO:0000256" key="1">
    <source>
        <dbReference type="SAM" id="Phobius"/>
    </source>
</evidence>
<gene>
    <name evidence="2" type="ORF">LEP1GSC124_2412</name>
</gene>
<feature type="transmembrane region" description="Helical" evidence="1">
    <location>
        <begin position="12"/>
        <end position="34"/>
    </location>
</feature>
<protein>
    <submittedName>
        <fullName evidence="2">Uncharacterized protein</fullName>
    </submittedName>
</protein>
<dbReference type="BioCyc" id="LINT1193029:G11R4-917-MONOMER"/>
<comment type="caution">
    <text evidence="2">The sequence shown here is derived from an EMBL/GenBank/DDBJ whole genome shotgun (WGS) entry which is preliminary data.</text>
</comment>
<name>M6ZNQ6_LEPIR</name>
<proteinExistence type="predicted"/>
<dbReference type="EMBL" id="AKWN02000401">
    <property type="protein sequence ID" value="EMP05837.1"/>
    <property type="molecule type" value="Genomic_DNA"/>
</dbReference>
<accession>M6ZNQ6</accession>
<sequence length="53" mass="6391">MNRFFKNKTWFVLLFLNIVSVGFIAILEFFPLILPVTNLKEKYEASQKRIKHF</sequence>
<dbReference type="Proteomes" id="UP000012117">
    <property type="component" value="Unassembled WGS sequence"/>
</dbReference>
<reference evidence="2 3" key="1">
    <citation type="submission" date="2013-01" db="EMBL/GenBank/DDBJ databases">
        <authorList>
            <person name="Harkins D.M."/>
            <person name="Durkin A.S."/>
            <person name="Brinkac L.M."/>
            <person name="Haft D.H."/>
            <person name="Selengut J.D."/>
            <person name="Sanka R."/>
            <person name="DePew J."/>
            <person name="Purushe J."/>
            <person name="Picardeau M."/>
            <person name="Werts C."/>
            <person name="Goarant C."/>
            <person name="Vinetz J.M."/>
            <person name="Sutton G.G."/>
            <person name="Nierman W.C."/>
            <person name="Fouts D.E."/>
        </authorList>
    </citation>
    <scope>NUCLEOTIDE SEQUENCE [LARGE SCALE GENOMIC DNA]</scope>
    <source>
        <strain evidence="2 3">200701872</strain>
    </source>
</reference>
<evidence type="ECO:0000313" key="2">
    <source>
        <dbReference type="EMBL" id="EMP05837.1"/>
    </source>
</evidence>
<organism evidence="2 3">
    <name type="scientific">Leptospira interrogans serovar Pyrogenes str. 200701872</name>
    <dbReference type="NCBI Taxonomy" id="1193029"/>
    <lineage>
        <taxon>Bacteria</taxon>
        <taxon>Pseudomonadati</taxon>
        <taxon>Spirochaetota</taxon>
        <taxon>Spirochaetia</taxon>
        <taxon>Leptospirales</taxon>
        <taxon>Leptospiraceae</taxon>
        <taxon>Leptospira</taxon>
    </lineage>
</organism>
<keyword evidence="1" id="KW-0812">Transmembrane</keyword>